<dbReference type="PANTHER" id="PTHR11010:SF96">
    <property type="entry name" value="LYSOSOMAL PRO-X CARBOXYPEPTIDASE-LIKE ISOFORM X1"/>
    <property type="match status" value="1"/>
</dbReference>
<evidence type="ECO:0000313" key="7">
    <source>
        <dbReference type="EMBL" id="KAK9940045.1"/>
    </source>
</evidence>
<evidence type="ECO:0000256" key="2">
    <source>
        <dbReference type="ARBA" id="ARBA00022670"/>
    </source>
</evidence>
<dbReference type="Proteomes" id="UP001457282">
    <property type="component" value="Unassembled WGS sequence"/>
</dbReference>
<evidence type="ECO:0000256" key="3">
    <source>
        <dbReference type="ARBA" id="ARBA00022729"/>
    </source>
</evidence>
<proteinExistence type="inferred from homology"/>
<keyword evidence="2" id="KW-0645">Protease</keyword>
<dbReference type="PANTHER" id="PTHR11010">
    <property type="entry name" value="PROTEASE S28 PRO-X CARBOXYPEPTIDASE-RELATED"/>
    <property type="match status" value="1"/>
</dbReference>
<keyword evidence="8" id="KW-1185">Reference proteome</keyword>
<evidence type="ECO:0000256" key="1">
    <source>
        <dbReference type="ARBA" id="ARBA00011079"/>
    </source>
</evidence>
<dbReference type="EMBL" id="JBEDUW010000003">
    <property type="protein sequence ID" value="KAK9940045.1"/>
    <property type="molecule type" value="Genomic_DNA"/>
</dbReference>
<evidence type="ECO:0000256" key="6">
    <source>
        <dbReference type="SAM" id="SignalP"/>
    </source>
</evidence>
<dbReference type="GO" id="GO:0008239">
    <property type="term" value="F:dipeptidyl-peptidase activity"/>
    <property type="evidence" value="ECO:0007669"/>
    <property type="project" value="TreeGrafter"/>
</dbReference>
<evidence type="ECO:0008006" key="9">
    <source>
        <dbReference type="Google" id="ProtNLM"/>
    </source>
</evidence>
<organism evidence="7 8">
    <name type="scientific">Rubus argutus</name>
    <name type="common">Southern blackberry</name>
    <dbReference type="NCBI Taxonomy" id="59490"/>
    <lineage>
        <taxon>Eukaryota</taxon>
        <taxon>Viridiplantae</taxon>
        <taxon>Streptophyta</taxon>
        <taxon>Embryophyta</taxon>
        <taxon>Tracheophyta</taxon>
        <taxon>Spermatophyta</taxon>
        <taxon>Magnoliopsida</taxon>
        <taxon>eudicotyledons</taxon>
        <taxon>Gunneridae</taxon>
        <taxon>Pentapetalae</taxon>
        <taxon>rosids</taxon>
        <taxon>fabids</taxon>
        <taxon>Rosales</taxon>
        <taxon>Rosaceae</taxon>
        <taxon>Rosoideae</taxon>
        <taxon>Rosoideae incertae sedis</taxon>
        <taxon>Rubus</taxon>
    </lineage>
</organism>
<keyword evidence="3 6" id="KW-0732">Signal</keyword>
<dbReference type="AlphaFoldDB" id="A0AAW1XVD5"/>
<gene>
    <name evidence="7" type="ORF">M0R45_016720</name>
</gene>
<protein>
    <recommendedName>
        <fullName evidence="9">Lysosomal Pro-X carboxypeptidase</fullName>
    </recommendedName>
</protein>
<dbReference type="GO" id="GO:0006508">
    <property type="term" value="P:proteolysis"/>
    <property type="evidence" value="ECO:0007669"/>
    <property type="project" value="UniProtKB-KW"/>
</dbReference>
<dbReference type="InterPro" id="IPR029058">
    <property type="entry name" value="AB_hydrolase_fold"/>
</dbReference>
<keyword evidence="4" id="KW-0378">Hydrolase</keyword>
<dbReference type="InterPro" id="IPR042269">
    <property type="entry name" value="Ser_carbopepase_S28_SKS"/>
</dbReference>
<comment type="similarity">
    <text evidence="1">Belongs to the peptidase S28 family.</text>
</comment>
<feature type="chain" id="PRO_5044025045" description="Lysosomal Pro-X carboxypeptidase" evidence="6">
    <location>
        <begin position="22"/>
        <end position="506"/>
    </location>
</feature>
<dbReference type="InterPro" id="IPR008758">
    <property type="entry name" value="Peptidase_S28"/>
</dbReference>
<dbReference type="Gene3D" id="3.40.50.1820">
    <property type="entry name" value="alpha/beta hydrolase"/>
    <property type="match status" value="1"/>
</dbReference>
<dbReference type="SUPFAM" id="SSF53474">
    <property type="entry name" value="alpha/beta-Hydrolases"/>
    <property type="match status" value="2"/>
</dbReference>
<comment type="caution">
    <text evidence="7">The sequence shown here is derived from an EMBL/GenBank/DDBJ whole genome shotgun (WGS) entry which is preliminary data.</text>
</comment>
<dbReference type="Gene3D" id="1.20.120.980">
    <property type="entry name" value="Serine carboxypeptidase S28, SKS domain"/>
    <property type="match status" value="1"/>
</dbReference>
<reference evidence="7 8" key="1">
    <citation type="journal article" date="2023" name="G3 (Bethesda)">
        <title>A chromosome-length genome assembly and annotation of blackberry (Rubus argutus, cv. 'Hillquist').</title>
        <authorList>
            <person name="Bruna T."/>
            <person name="Aryal R."/>
            <person name="Dudchenko O."/>
            <person name="Sargent D.J."/>
            <person name="Mead D."/>
            <person name="Buti M."/>
            <person name="Cavallini A."/>
            <person name="Hytonen T."/>
            <person name="Andres J."/>
            <person name="Pham M."/>
            <person name="Weisz D."/>
            <person name="Mascagni F."/>
            <person name="Usai G."/>
            <person name="Natali L."/>
            <person name="Bassil N."/>
            <person name="Fernandez G.E."/>
            <person name="Lomsadze A."/>
            <person name="Armour M."/>
            <person name="Olukolu B."/>
            <person name="Poorten T."/>
            <person name="Britton C."/>
            <person name="Davik J."/>
            <person name="Ashrafi H."/>
            <person name="Aiden E.L."/>
            <person name="Borodovsky M."/>
            <person name="Worthington M."/>
        </authorList>
    </citation>
    <scope>NUCLEOTIDE SEQUENCE [LARGE SCALE GENOMIC DNA]</scope>
    <source>
        <strain evidence="7">PI 553951</strain>
    </source>
</reference>
<keyword evidence="5" id="KW-0325">Glycoprotein</keyword>
<evidence type="ECO:0000256" key="4">
    <source>
        <dbReference type="ARBA" id="ARBA00022801"/>
    </source>
</evidence>
<accession>A0AAW1XVD5</accession>
<dbReference type="GO" id="GO:0070008">
    <property type="term" value="F:serine-type exopeptidase activity"/>
    <property type="evidence" value="ECO:0007669"/>
    <property type="project" value="InterPro"/>
</dbReference>
<dbReference type="Pfam" id="PF05577">
    <property type="entry name" value="Peptidase_S28"/>
    <property type="match status" value="1"/>
</dbReference>
<sequence>MYSHELAFLPFLSLLIILSSGASVRPSYFETLGSHEYQSKAIPSSYSVSDFKTLYFTQSLDHFNYRPESYTTFKQKYLISAKYWGGANSSAPIFVYLGPEKPLEVDPTTENGFVIDNAPQFKALIVIIEHRYYGESIPFGSRDEAFQNASTLGYFNSAQALADYAEILIHIKKRLGAQLSPVIVIGASYGGMLASWFRLKYPHVALGALASSAPVLLSPDIVIPPEKEYFAIVSKDFRDTSESCYQTIKRSWSEIDKIASQRNGLSSLSKKFHTCRPLSSVEQIKSHLKNLYREAAQYDNPPTYPVSVICDAIDQTHSSPNETTLKKIFAGMIAYRGNNSCYNVDTTMLVSDPISIQDQISEGWFWQTCSEIEFPMGINNNGTMFPPSPFNLTSDIMLCNMFYNVSLRPHWVSTYYGGQAIRLTLRRFASNVIFSNGLRDPFSGGGVLHSISKNVVAVTTEKGAHALDMASENNATDPVWLVKMRKTEVKIIRGWLSKYYADLDDV</sequence>
<name>A0AAW1XVD5_RUBAR</name>
<feature type="signal peptide" evidence="6">
    <location>
        <begin position="1"/>
        <end position="21"/>
    </location>
</feature>
<evidence type="ECO:0000256" key="5">
    <source>
        <dbReference type="ARBA" id="ARBA00023180"/>
    </source>
</evidence>
<evidence type="ECO:0000313" key="8">
    <source>
        <dbReference type="Proteomes" id="UP001457282"/>
    </source>
</evidence>